<dbReference type="PIRSF" id="PIRSF000103">
    <property type="entry name" value="HIBADH"/>
    <property type="match status" value="1"/>
</dbReference>
<dbReference type="InterPro" id="IPR029154">
    <property type="entry name" value="HIBADH-like_NADP-bd"/>
</dbReference>
<dbReference type="InterPro" id="IPR008927">
    <property type="entry name" value="6-PGluconate_DH-like_C_sf"/>
</dbReference>
<feature type="domain" description="6-phosphogluconate dehydrogenase NADP-binding" evidence="4">
    <location>
        <begin position="4"/>
        <end position="159"/>
    </location>
</feature>
<dbReference type="InterPro" id="IPR013328">
    <property type="entry name" value="6PGD_dom2"/>
</dbReference>
<accession>A0ABV5RWZ0</accession>
<comment type="caution">
    <text evidence="6">The sequence shown here is derived from an EMBL/GenBank/DDBJ whole genome shotgun (WGS) entry which is preliminary data.</text>
</comment>
<sequence>MAVVAVLGTGLMGAPMARNLARSGSNVRVWNRSKEKAEPLAADGATVAGSPAEAVEGADVVITMLLDGDAVRAAMTAAAPGLREGQVWAQMSTVGLEAIEPLAALAAEHGLTFVDAPVQGTRQPAEQGKLVILAAGPQDARQALAPLFEVLGQRTLWLGDDGAGGAATKLKMAAVSYGISMTAAVAEALSLAKGLGLDPDLVRQVVTGGPMDNVYFQTKSKAILEGEFEPSFTVSNAKKDTRLIAQAGESAGVRLDVIQAAGERMRRAEAQGHGDEDMAANYYASFTEKP</sequence>
<dbReference type="RefSeq" id="WP_345002581.1">
    <property type="nucleotide sequence ID" value="NZ_BAAAXV010000011.1"/>
</dbReference>
<dbReference type="InterPro" id="IPR015815">
    <property type="entry name" value="HIBADH-related"/>
</dbReference>
<dbReference type="InterPro" id="IPR051265">
    <property type="entry name" value="HIBADH-related_NP60_sf"/>
</dbReference>
<name>A0ABV5RWZ0_9ACTN</name>
<protein>
    <submittedName>
        <fullName evidence="6">NAD(P)-dependent oxidoreductase</fullName>
        <ecNumber evidence="6">1.1.-.-</ecNumber>
    </submittedName>
</protein>
<dbReference type="SUPFAM" id="SSF51735">
    <property type="entry name" value="NAD(P)-binding Rossmann-fold domains"/>
    <property type="match status" value="1"/>
</dbReference>
<feature type="domain" description="3-hydroxyisobutyrate dehydrogenase-like NAD-binding" evidence="5">
    <location>
        <begin position="165"/>
        <end position="280"/>
    </location>
</feature>
<dbReference type="Gene3D" id="1.10.1040.10">
    <property type="entry name" value="N-(1-d-carboxylethyl)-l-norvaline Dehydrogenase, domain 2"/>
    <property type="match status" value="1"/>
</dbReference>
<dbReference type="InterPro" id="IPR006115">
    <property type="entry name" value="6PGDH_NADP-bd"/>
</dbReference>
<reference evidence="6 7" key="1">
    <citation type="submission" date="2024-09" db="EMBL/GenBank/DDBJ databases">
        <authorList>
            <person name="Sun Q."/>
            <person name="Mori K."/>
        </authorList>
    </citation>
    <scope>NUCLEOTIDE SEQUENCE [LARGE SCALE GENOMIC DNA]</scope>
    <source>
        <strain evidence="6 7">JCM 3143</strain>
    </source>
</reference>
<organism evidence="6 7">
    <name type="scientific">Nonomuraea helvata</name>
    <dbReference type="NCBI Taxonomy" id="37484"/>
    <lineage>
        <taxon>Bacteria</taxon>
        <taxon>Bacillati</taxon>
        <taxon>Actinomycetota</taxon>
        <taxon>Actinomycetes</taxon>
        <taxon>Streptosporangiales</taxon>
        <taxon>Streptosporangiaceae</taxon>
        <taxon>Nonomuraea</taxon>
    </lineage>
</organism>
<keyword evidence="3" id="KW-0520">NAD</keyword>
<gene>
    <name evidence="6" type="ORF">ACFFSA_07240</name>
</gene>
<dbReference type="PANTHER" id="PTHR43580">
    <property type="entry name" value="OXIDOREDUCTASE GLYR1-RELATED"/>
    <property type="match status" value="1"/>
</dbReference>
<evidence type="ECO:0000256" key="3">
    <source>
        <dbReference type="ARBA" id="ARBA00023027"/>
    </source>
</evidence>
<dbReference type="Proteomes" id="UP001589532">
    <property type="component" value="Unassembled WGS sequence"/>
</dbReference>
<dbReference type="Gene3D" id="3.40.50.720">
    <property type="entry name" value="NAD(P)-binding Rossmann-like Domain"/>
    <property type="match status" value="1"/>
</dbReference>
<dbReference type="EMBL" id="JBHMBW010000004">
    <property type="protein sequence ID" value="MFB9622871.1"/>
    <property type="molecule type" value="Genomic_DNA"/>
</dbReference>
<dbReference type="EC" id="1.1.-.-" evidence="6"/>
<dbReference type="InterPro" id="IPR036291">
    <property type="entry name" value="NAD(P)-bd_dom_sf"/>
</dbReference>
<dbReference type="GO" id="GO:0016491">
    <property type="term" value="F:oxidoreductase activity"/>
    <property type="evidence" value="ECO:0007669"/>
    <property type="project" value="UniProtKB-KW"/>
</dbReference>
<comment type="similarity">
    <text evidence="1">Belongs to the HIBADH-related family.</text>
</comment>
<evidence type="ECO:0000313" key="7">
    <source>
        <dbReference type="Proteomes" id="UP001589532"/>
    </source>
</evidence>
<evidence type="ECO:0000259" key="4">
    <source>
        <dbReference type="Pfam" id="PF03446"/>
    </source>
</evidence>
<evidence type="ECO:0000256" key="1">
    <source>
        <dbReference type="ARBA" id="ARBA00009080"/>
    </source>
</evidence>
<dbReference type="SUPFAM" id="SSF48179">
    <property type="entry name" value="6-phosphogluconate dehydrogenase C-terminal domain-like"/>
    <property type="match status" value="1"/>
</dbReference>
<evidence type="ECO:0000313" key="6">
    <source>
        <dbReference type="EMBL" id="MFB9622871.1"/>
    </source>
</evidence>
<keyword evidence="7" id="KW-1185">Reference proteome</keyword>
<dbReference type="Pfam" id="PF14833">
    <property type="entry name" value="NAD_binding_11"/>
    <property type="match status" value="1"/>
</dbReference>
<evidence type="ECO:0000259" key="5">
    <source>
        <dbReference type="Pfam" id="PF14833"/>
    </source>
</evidence>
<proteinExistence type="inferred from homology"/>
<evidence type="ECO:0000256" key="2">
    <source>
        <dbReference type="ARBA" id="ARBA00023002"/>
    </source>
</evidence>
<dbReference type="PANTHER" id="PTHR43580:SF2">
    <property type="entry name" value="CYTOKINE-LIKE NUCLEAR FACTOR N-PAC"/>
    <property type="match status" value="1"/>
</dbReference>
<keyword evidence="2 6" id="KW-0560">Oxidoreductase</keyword>
<dbReference type="Pfam" id="PF03446">
    <property type="entry name" value="NAD_binding_2"/>
    <property type="match status" value="1"/>
</dbReference>